<protein>
    <submittedName>
        <fullName evidence="3">Uncharacterized protein</fullName>
    </submittedName>
</protein>
<feature type="compositionally biased region" description="Low complexity" evidence="2">
    <location>
        <begin position="449"/>
        <end position="460"/>
    </location>
</feature>
<dbReference type="OrthoDB" id="5824032at2759"/>
<evidence type="ECO:0000256" key="1">
    <source>
        <dbReference type="SAM" id="Coils"/>
    </source>
</evidence>
<dbReference type="EMBL" id="CANHGI010000004">
    <property type="protein sequence ID" value="CAI5447025.1"/>
    <property type="molecule type" value="Genomic_DNA"/>
</dbReference>
<feature type="coiled-coil region" evidence="1">
    <location>
        <begin position="85"/>
        <end position="277"/>
    </location>
</feature>
<evidence type="ECO:0000256" key="2">
    <source>
        <dbReference type="SAM" id="MobiDB-lite"/>
    </source>
</evidence>
<reference evidence="3" key="1">
    <citation type="submission" date="2022-11" db="EMBL/GenBank/DDBJ databases">
        <authorList>
            <person name="Kikuchi T."/>
        </authorList>
    </citation>
    <scope>NUCLEOTIDE SEQUENCE</scope>
    <source>
        <strain evidence="3">PS1010</strain>
    </source>
</reference>
<feature type="compositionally biased region" description="Basic and acidic residues" evidence="2">
    <location>
        <begin position="395"/>
        <end position="421"/>
    </location>
</feature>
<comment type="caution">
    <text evidence="3">The sequence shown here is derived from an EMBL/GenBank/DDBJ whole genome shotgun (WGS) entry which is preliminary data.</text>
</comment>
<sequence>MAANEKKKYFDMENLLTRSLYRVLNQTNRVPEHIHHPQNHQLPSFSIEKSAKNVNFGVARPNNHRIGVQSPDLQMQMRLLAQEICSRMERKYEKKLEDIRDKDRRETDRRLGAIRAEFEAKYHVQLSRLEKEKQRQDEEFAERLENQRIRADLCNSQKDADFDARRRVLDNLQAELALNRTNFEKIKEEFGRKMDLERENLRLERERVEMQREPAMSRVAELQRENRELRAKIEGLLEYQQELQREKEKTRILTQNLRESEKRREIQHAELKSLQKLAFSREKSRKPQKIAIRQASSSSDSELSEGELEILNIRQRIQNLDEIARDLDATIEHFGGGESRGFEEQIGKYDDFCRALSNSHESSTHDSPKTSSPQKKIEPRRKLDFSQPEISVAEPKNESKIEHFEPEKLEKPAEKVEEPKSEIFQGVDPVMAEYMKKIMARNQKKNRNSRNSPKSRNYAG</sequence>
<keyword evidence="4" id="KW-1185">Reference proteome</keyword>
<organism evidence="3 4">
    <name type="scientific">Caenorhabditis angaria</name>
    <dbReference type="NCBI Taxonomy" id="860376"/>
    <lineage>
        <taxon>Eukaryota</taxon>
        <taxon>Metazoa</taxon>
        <taxon>Ecdysozoa</taxon>
        <taxon>Nematoda</taxon>
        <taxon>Chromadorea</taxon>
        <taxon>Rhabditida</taxon>
        <taxon>Rhabditina</taxon>
        <taxon>Rhabditomorpha</taxon>
        <taxon>Rhabditoidea</taxon>
        <taxon>Rhabditidae</taxon>
        <taxon>Peloderinae</taxon>
        <taxon>Caenorhabditis</taxon>
    </lineage>
</organism>
<feature type="compositionally biased region" description="Basic residues" evidence="2">
    <location>
        <begin position="439"/>
        <end position="448"/>
    </location>
</feature>
<evidence type="ECO:0000313" key="3">
    <source>
        <dbReference type="EMBL" id="CAI5447025.1"/>
    </source>
</evidence>
<dbReference type="Proteomes" id="UP001152747">
    <property type="component" value="Unassembled WGS sequence"/>
</dbReference>
<name>A0A9P1N3Y1_9PELO</name>
<keyword evidence="1" id="KW-0175">Coiled coil</keyword>
<accession>A0A9P1N3Y1</accession>
<feature type="region of interest" description="Disordered" evidence="2">
    <location>
        <begin position="285"/>
        <end position="305"/>
    </location>
</feature>
<feature type="compositionally biased region" description="Basic and acidic residues" evidence="2">
    <location>
        <begin position="375"/>
        <end position="384"/>
    </location>
</feature>
<proteinExistence type="predicted"/>
<feature type="region of interest" description="Disordered" evidence="2">
    <location>
        <begin position="439"/>
        <end position="460"/>
    </location>
</feature>
<feature type="region of interest" description="Disordered" evidence="2">
    <location>
        <begin position="358"/>
        <end position="425"/>
    </location>
</feature>
<dbReference type="AlphaFoldDB" id="A0A9P1N3Y1"/>
<gene>
    <name evidence="3" type="ORF">CAMP_LOCUS9662</name>
</gene>
<evidence type="ECO:0000313" key="4">
    <source>
        <dbReference type="Proteomes" id="UP001152747"/>
    </source>
</evidence>